<sequence>MTIIKRQSWHLEKTLTKQWNGGEPEEQRSSGGGDEKE</sequence>
<comment type="caution">
    <text evidence="2">The sequence shown here is derived from an EMBL/GenBank/DDBJ whole genome shotgun (WGS) entry which is preliminary data.</text>
</comment>
<dbReference type="Proteomes" id="UP000187203">
    <property type="component" value="Unassembled WGS sequence"/>
</dbReference>
<protein>
    <submittedName>
        <fullName evidence="2">Uncharacterized protein</fullName>
    </submittedName>
</protein>
<name>A0A1R3GII5_9ROSI</name>
<keyword evidence="3" id="KW-1185">Reference proteome</keyword>
<reference evidence="3" key="1">
    <citation type="submission" date="2013-09" db="EMBL/GenBank/DDBJ databases">
        <title>Corchorus olitorius genome sequencing.</title>
        <authorList>
            <person name="Alam M."/>
            <person name="Haque M.S."/>
            <person name="Islam M.S."/>
            <person name="Emdad E.M."/>
            <person name="Islam M.M."/>
            <person name="Ahmed B."/>
            <person name="Halim A."/>
            <person name="Hossen Q.M.M."/>
            <person name="Hossain M.Z."/>
            <person name="Ahmed R."/>
            <person name="Khan M.M."/>
            <person name="Islam R."/>
            <person name="Rashid M.M."/>
            <person name="Khan S.A."/>
            <person name="Rahman M.S."/>
            <person name="Alam M."/>
            <person name="Yahiya A.S."/>
            <person name="Khan M.S."/>
            <person name="Azam M.S."/>
            <person name="Haque T."/>
            <person name="Lashkar M.Z.H."/>
            <person name="Akhand A.I."/>
            <person name="Morshed G."/>
            <person name="Roy S."/>
            <person name="Uddin K.S."/>
            <person name="Rabeya T."/>
            <person name="Hossain A.S."/>
            <person name="Chowdhury A."/>
            <person name="Snigdha A.R."/>
            <person name="Mortoza M.S."/>
            <person name="Matin S.A."/>
            <person name="Hoque S.M.E."/>
            <person name="Islam M.K."/>
            <person name="Roy D.K."/>
            <person name="Haider R."/>
            <person name="Moosa M.M."/>
            <person name="Elias S.M."/>
            <person name="Hasan A.M."/>
            <person name="Jahan S."/>
            <person name="Shafiuddin M."/>
            <person name="Mahmood N."/>
            <person name="Shommy N.S."/>
        </authorList>
    </citation>
    <scope>NUCLEOTIDE SEQUENCE [LARGE SCALE GENOMIC DNA]</scope>
    <source>
        <strain evidence="3">cv. O-4</strain>
    </source>
</reference>
<dbReference type="EMBL" id="AWUE01022487">
    <property type="protein sequence ID" value="OMO57830.1"/>
    <property type="molecule type" value="Genomic_DNA"/>
</dbReference>
<dbReference type="AlphaFoldDB" id="A0A1R3GII5"/>
<accession>A0A1R3GII5</accession>
<organism evidence="2 3">
    <name type="scientific">Corchorus olitorius</name>
    <dbReference type="NCBI Taxonomy" id="93759"/>
    <lineage>
        <taxon>Eukaryota</taxon>
        <taxon>Viridiplantae</taxon>
        <taxon>Streptophyta</taxon>
        <taxon>Embryophyta</taxon>
        <taxon>Tracheophyta</taxon>
        <taxon>Spermatophyta</taxon>
        <taxon>Magnoliopsida</taxon>
        <taxon>eudicotyledons</taxon>
        <taxon>Gunneridae</taxon>
        <taxon>Pentapetalae</taxon>
        <taxon>rosids</taxon>
        <taxon>malvids</taxon>
        <taxon>Malvales</taxon>
        <taxon>Malvaceae</taxon>
        <taxon>Grewioideae</taxon>
        <taxon>Apeibeae</taxon>
        <taxon>Corchorus</taxon>
    </lineage>
</organism>
<proteinExistence type="predicted"/>
<gene>
    <name evidence="2" type="ORF">COLO4_35083</name>
</gene>
<evidence type="ECO:0000313" key="3">
    <source>
        <dbReference type="Proteomes" id="UP000187203"/>
    </source>
</evidence>
<feature type="region of interest" description="Disordered" evidence="1">
    <location>
        <begin position="14"/>
        <end position="37"/>
    </location>
</feature>
<evidence type="ECO:0000313" key="2">
    <source>
        <dbReference type="EMBL" id="OMO57830.1"/>
    </source>
</evidence>
<feature type="compositionally biased region" description="Basic and acidic residues" evidence="1">
    <location>
        <begin position="25"/>
        <end position="37"/>
    </location>
</feature>
<evidence type="ECO:0000256" key="1">
    <source>
        <dbReference type="SAM" id="MobiDB-lite"/>
    </source>
</evidence>